<accession>A0A813LBS8</accession>
<dbReference type="Proteomes" id="UP000626109">
    <property type="component" value="Unassembled WGS sequence"/>
</dbReference>
<dbReference type="GO" id="GO:0016829">
    <property type="term" value="F:lyase activity"/>
    <property type="evidence" value="ECO:0007669"/>
    <property type="project" value="UniProtKB-KW"/>
</dbReference>
<evidence type="ECO:0000256" key="1">
    <source>
        <dbReference type="ARBA" id="ARBA00023239"/>
    </source>
</evidence>
<dbReference type="PANTHER" id="PTHR42916">
    <property type="entry name" value="2-SUCCINYL-5-ENOLPYRUVYL-6-HYDROXY-3-CYCLOHEXENE-1-CARBOXYLATE SYNTHASE"/>
    <property type="match status" value="1"/>
</dbReference>
<dbReference type="PRINTS" id="PR00111">
    <property type="entry name" value="ABHYDROLASE"/>
</dbReference>
<feature type="non-terminal residue" evidence="3">
    <location>
        <position position="1"/>
    </location>
</feature>
<proteinExistence type="predicted"/>
<protein>
    <recommendedName>
        <fullName evidence="2">AB hydrolase-1 domain-containing protein</fullName>
    </recommendedName>
</protein>
<evidence type="ECO:0000313" key="4">
    <source>
        <dbReference type="Proteomes" id="UP000626109"/>
    </source>
</evidence>
<dbReference type="InterPro" id="IPR029061">
    <property type="entry name" value="THDP-binding"/>
</dbReference>
<gene>
    <name evidence="3" type="ORF">PGLA2088_LOCUS43296</name>
</gene>
<keyword evidence="1" id="KW-0456">Lyase</keyword>
<comment type="caution">
    <text evidence="3">The sequence shown here is derived from an EMBL/GenBank/DDBJ whole genome shotgun (WGS) entry which is preliminary data.</text>
</comment>
<reference evidence="3" key="1">
    <citation type="submission" date="2021-02" db="EMBL/GenBank/DDBJ databases">
        <authorList>
            <person name="Dougan E. K."/>
            <person name="Rhodes N."/>
            <person name="Thang M."/>
            <person name="Chan C."/>
        </authorList>
    </citation>
    <scope>NUCLEOTIDE SEQUENCE</scope>
</reference>
<feature type="domain" description="AB hydrolase-1" evidence="2">
    <location>
        <begin position="137"/>
        <end position="261"/>
    </location>
</feature>
<evidence type="ECO:0000313" key="3">
    <source>
        <dbReference type="EMBL" id="CAE8723685.1"/>
    </source>
</evidence>
<dbReference type="Pfam" id="PF00561">
    <property type="entry name" value="Abhydrolase_1"/>
    <property type="match status" value="1"/>
</dbReference>
<evidence type="ECO:0000259" key="2">
    <source>
        <dbReference type="Pfam" id="PF00561"/>
    </source>
</evidence>
<dbReference type="AlphaFoldDB" id="A0A813LBS8"/>
<dbReference type="InterPro" id="IPR000073">
    <property type="entry name" value="AB_hydrolase_1"/>
</dbReference>
<organism evidence="3 4">
    <name type="scientific">Polarella glacialis</name>
    <name type="common">Dinoflagellate</name>
    <dbReference type="NCBI Taxonomy" id="89957"/>
    <lineage>
        <taxon>Eukaryota</taxon>
        <taxon>Sar</taxon>
        <taxon>Alveolata</taxon>
        <taxon>Dinophyceae</taxon>
        <taxon>Suessiales</taxon>
        <taxon>Suessiaceae</taxon>
        <taxon>Polarella</taxon>
    </lineage>
</organism>
<name>A0A813LBS8_POLGL</name>
<dbReference type="Gene3D" id="3.40.50.970">
    <property type="match status" value="1"/>
</dbReference>
<dbReference type="EMBL" id="CAJNNW010034722">
    <property type="protein sequence ID" value="CAE8723685.1"/>
    <property type="molecule type" value="Genomic_DNA"/>
</dbReference>
<dbReference type="SUPFAM" id="SSF53474">
    <property type="entry name" value="alpha/beta-Hydrolases"/>
    <property type="match status" value="1"/>
</dbReference>
<dbReference type="Gene3D" id="3.40.50.1820">
    <property type="entry name" value="alpha/beta hydrolase"/>
    <property type="match status" value="1"/>
</dbReference>
<dbReference type="PANTHER" id="PTHR42916:SF1">
    <property type="entry name" value="PROTEIN PHYLLO, CHLOROPLASTIC"/>
    <property type="match status" value="1"/>
</dbReference>
<dbReference type="SUPFAM" id="SSF52518">
    <property type="entry name" value="Thiamin diphosphate-binding fold (THDP-binding)"/>
    <property type="match status" value="1"/>
</dbReference>
<sequence>AVPLTIVLVNNGGGGIFAFLPIAKHQDVMLPCFHEPHTTDFAAACYAFGIPHVLCKTPEEFEAAYLQTQGRRASAGACVIEARPALSYEENVVFHNDLGQAVAERTRKELLAKVSLSWTHTTGSSLRVSREAAAEEPPLVLLHGWMGEKADWAEVSRLLVEEHGRSVLSVDLPGHGESKAASGGLDSWEASALFSLPMAVEVLSELLSSLQIKRAVLVGYSLGGRVAMAFAHRYPDRSLGVIALSANPGPRSACERFQRWQQDVQLAGRLREINNAKDYEAFLAKWYAAPLWGGLADRRPAVYKGMLRRRRRSCAKQASHALTG</sequence>
<dbReference type="InterPro" id="IPR029058">
    <property type="entry name" value="AB_hydrolase_fold"/>
</dbReference>
<feature type="non-terminal residue" evidence="3">
    <location>
        <position position="324"/>
    </location>
</feature>